<dbReference type="Proteomes" id="UP000053477">
    <property type="component" value="Unassembled WGS sequence"/>
</dbReference>
<name>A0A0H2RAU1_9AGAM</name>
<feature type="compositionally biased region" description="Acidic residues" evidence="1">
    <location>
        <begin position="244"/>
        <end position="260"/>
    </location>
</feature>
<proteinExistence type="predicted"/>
<feature type="region of interest" description="Disordered" evidence="1">
    <location>
        <begin position="1"/>
        <end position="271"/>
    </location>
</feature>
<organism evidence="2 3">
    <name type="scientific">Schizopora paradoxa</name>
    <dbReference type="NCBI Taxonomy" id="27342"/>
    <lineage>
        <taxon>Eukaryota</taxon>
        <taxon>Fungi</taxon>
        <taxon>Dikarya</taxon>
        <taxon>Basidiomycota</taxon>
        <taxon>Agaricomycotina</taxon>
        <taxon>Agaricomycetes</taxon>
        <taxon>Hymenochaetales</taxon>
        <taxon>Schizoporaceae</taxon>
        <taxon>Schizopora</taxon>
    </lineage>
</organism>
<accession>A0A0H2RAU1</accession>
<dbReference type="InParanoid" id="A0A0H2RAU1"/>
<dbReference type="AlphaFoldDB" id="A0A0H2RAU1"/>
<evidence type="ECO:0000313" key="3">
    <source>
        <dbReference type="Proteomes" id="UP000053477"/>
    </source>
</evidence>
<sequence length="527" mass="56201">MTVDIPVRNVSGNSKAPTEEVDSPGGSLFSGDEDEDADGKDKPNVTKSGVREGSMLPPSEIRQNGRASSVMSGGGPNSRRSISVDRPNEVPSSSAIPAHRQRAANPLVKRIEDPEFSKSIQERLAARRASDSPVPPVQVPATDAVASSSTMQAPPSAAKPKPILPPSGLLTFTKGKLKVQRARHVPTPQAPPPETPTSVREPTPPPVEQQEVQEEIAQDTAVNETAEEQRDSNGLMDDNMVVDQNDDGDIDMDADGEYEETGSAPPDELLLRPSFAITGGEDLPEFEDDAQNTSIEDGEIKESSTSANVPEASSSSSVWQPTSLLAGPPRHSTTWKQSTIFGLATPPVTGGSSFAFEPFEPTSLEPPEIHAPNRPMFSIALDPSRSIPVVLKDVLPAVYDPTSRVNDLLAGAPNGPPGKIYAPEVLQFVKKGGSCARIVLTDETNPNHVNYFNQLRLELENGKLFIVAKGPISVVVYSSQNAQVCDALLVPINLVGLSKTVLMSHIVVESPGEFAKFAMDAVDLKLL</sequence>
<dbReference type="STRING" id="27342.A0A0H2RAU1"/>
<keyword evidence="3" id="KW-1185">Reference proteome</keyword>
<feature type="compositionally biased region" description="Basic and acidic residues" evidence="1">
    <location>
        <begin position="109"/>
        <end position="130"/>
    </location>
</feature>
<evidence type="ECO:0000256" key="1">
    <source>
        <dbReference type="SAM" id="MobiDB-lite"/>
    </source>
</evidence>
<dbReference type="EMBL" id="KQ086071">
    <property type="protein sequence ID" value="KLO08955.1"/>
    <property type="molecule type" value="Genomic_DNA"/>
</dbReference>
<gene>
    <name evidence="2" type="ORF">SCHPADRAFT_587277</name>
</gene>
<dbReference type="OrthoDB" id="3268967at2759"/>
<feature type="region of interest" description="Disordered" evidence="1">
    <location>
        <begin position="296"/>
        <end position="331"/>
    </location>
</feature>
<feature type="compositionally biased region" description="Polar residues" evidence="1">
    <location>
        <begin position="61"/>
        <end position="71"/>
    </location>
</feature>
<evidence type="ECO:0000313" key="2">
    <source>
        <dbReference type="EMBL" id="KLO08955.1"/>
    </source>
</evidence>
<feature type="compositionally biased region" description="Low complexity" evidence="1">
    <location>
        <begin position="303"/>
        <end position="317"/>
    </location>
</feature>
<protein>
    <submittedName>
        <fullName evidence="2">Uncharacterized protein</fullName>
    </submittedName>
</protein>
<feature type="compositionally biased region" description="Basic residues" evidence="1">
    <location>
        <begin position="175"/>
        <end position="184"/>
    </location>
</feature>
<reference evidence="2 3" key="1">
    <citation type="submission" date="2015-04" db="EMBL/GenBank/DDBJ databases">
        <title>Complete genome sequence of Schizopora paradoxa KUC8140, a cosmopolitan wood degrader in East Asia.</title>
        <authorList>
            <consortium name="DOE Joint Genome Institute"/>
            <person name="Min B."/>
            <person name="Park H."/>
            <person name="Jang Y."/>
            <person name="Kim J.-J."/>
            <person name="Kim K.H."/>
            <person name="Pangilinan J."/>
            <person name="Lipzen A."/>
            <person name="Riley R."/>
            <person name="Grigoriev I.V."/>
            <person name="Spatafora J.W."/>
            <person name="Choi I.-G."/>
        </authorList>
    </citation>
    <scope>NUCLEOTIDE SEQUENCE [LARGE SCALE GENOMIC DNA]</scope>
    <source>
        <strain evidence="2 3">KUC8140</strain>
    </source>
</reference>